<keyword evidence="4" id="KW-1185">Reference proteome</keyword>
<feature type="region of interest" description="Disordered" evidence="1">
    <location>
        <begin position="1"/>
        <end position="92"/>
    </location>
</feature>
<feature type="region of interest" description="Disordered" evidence="1">
    <location>
        <begin position="191"/>
        <end position="230"/>
    </location>
</feature>
<evidence type="ECO:0000313" key="4">
    <source>
        <dbReference type="Proteomes" id="UP000077266"/>
    </source>
</evidence>
<evidence type="ECO:0000256" key="1">
    <source>
        <dbReference type="SAM" id="MobiDB-lite"/>
    </source>
</evidence>
<keyword evidence="2" id="KW-0812">Transmembrane</keyword>
<evidence type="ECO:0000256" key="2">
    <source>
        <dbReference type="SAM" id="Phobius"/>
    </source>
</evidence>
<reference evidence="3 4" key="1">
    <citation type="journal article" date="2016" name="Mol. Biol. Evol.">
        <title>Comparative Genomics of Early-Diverging Mushroom-Forming Fungi Provides Insights into the Origins of Lignocellulose Decay Capabilities.</title>
        <authorList>
            <person name="Nagy L.G."/>
            <person name="Riley R."/>
            <person name="Tritt A."/>
            <person name="Adam C."/>
            <person name="Daum C."/>
            <person name="Floudas D."/>
            <person name="Sun H."/>
            <person name="Yadav J.S."/>
            <person name="Pangilinan J."/>
            <person name="Larsson K.H."/>
            <person name="Matsuura K."/>
            <person name="Barry K."/>
            <person name="Labutti K."/>
            <person name="Kuo R."/>
            <person name="Ohm R.A."/>
            <person name="Bhattacharya S.S."/>
            <person name="Shirouzu T."/>
            <person name="Yoshinaga Y."/>
            <person name="Martin F.M."/>
            <person name="Grigoriev I.V."/>
            <person name="Hibbett D.S."/>
        </authorList>
    </citation>
    <scope>NUCLEOTIDE SEQUENCE [LARGE SCALE GENOMIC DNA]</scope>
    <source>
        <strain evidence="3 4">HHB12029</strain>
    </source>
</reference>
<dbReference type="OrthoDB" id="10558559at2759"/>
<proteinExistence type="predicted"/>
<dbReference type="EMBL" id="KV426045">
    <property type="protein sequence ID" value="KZV90614.1"/>
    <property type="molecule type" value="Genomic_DNA"/>
</dbReference>
<gene>
    <name evidence="3" type="ORF">EXIGLDRAFT_720214</name>
</gene>
<feature type="compositionally biased region" description="Pro residues" evidence="1">
    <location>
        <begin position="209"/>
        <end position="222"/>
    </location>
</feature>
<dbReference type="InParanoid" id="A0A165GJG1"/>
<feature type="region of interest" description="Disordered" evidence="1">
    <location>
        <begin position="283"/>
        <end position="312"/>
    </location>
</feature>
<evidence type="ECO:0000313" key="3">
    <source>
        <dbReference type="EMBL" id="KZV90614.1"/>
    </source>
</evidence>
<keyword evidence="2" id="KW-1133">Transmembrane helix</keyword>
<dbReference type="Proteomes" id="UP000077266">
    <property type="component" value="Unassembled WGS sequence"/>
</dbReference>
<sequence>MARGRLLHAREGPAGDASLAPGIGGSATVAATASVDDGGLQLDPTATRDLNPPTPLFNTPSSTSTPPLLDSLTSSPDATPTAVPSSSSSDSGHRTTIIIAAVAGAALALIALFSLLLFCRSGHKKEKRKRRGSSDPGTDQHNWREIESQQTHPEYKGMGAVAAMSEYKGGRETYHSRQSSVAPPSLHLEFEPEPLMHNNNRNPFDSPSSPIPPIPQMPPPPSAASYSHPPSEYSYYRSMYSDSQSVHSSRKSFTLKRSASAKSRNHKELIALDKLISALDLSANDEKERMRQLEPGNHNSQRDSYIPKDFPLPPPAVFRAALGAGDD</sequence>
<feature type="region of interest" description="Disordered" evidence="1">
    <location>
        <begin position="124"/>
        <end position="157"/>
    </location>
</feature>
<feature type="transmembrane region" description="Helical" evidence="2">
    <location>
        <begin position="97"/>
        <end position="119"/>
    </location>
</feature>
<keyword evidence="2" id="KW-0472">Membrane</keyword>
<accession>A0A165GJG1</accession>
<dbReference type="AlphaFoldDB" id="A0A165GJG1"/>
<protein>
    <submittedName>
        <fullName evidence="3">Uncharacterized protein</fullName>
    </submittedName>
</protein>
<name>A0A165GJG1_EXIGL</name>
<feature type="compositionally biased region" description="Low complexity" evidence="1">
    <location>
        <begin position="56"/>
        <end position="90"/>
    </location>
</feature>
<organism evidence="3 4">
    <name type="scientific">Exidia glandulosa HHB12029</name>
    <dbReference type="NCBI Taxonomy" id="1314781"/>
    <lineage>
        <taxon>Eukaryota</taxon>
        <taxon>Fungi</taxon>
        <taxon>Dikarya</taxon>
        <taxon>Basidiomycota</taxon>
        <taxon>Agaricomycotina</taxon>
        <taxon>Agaricomycetes</taxon>
        <taxon>Auriculariales</taxon>
        <taxon>Exidiaceae</taxon>
        <taxon>Exidia</taxon>
    </lineage>
</organism>